<comment type="subcellular location">
    <subcellularLocation>
        <location evidence="1">Membrane</location>
        <topology evidence="1">Multi-pass membrane protein</topology>
    </subcellularLocation>
</comment>
<keyword evidence="5 7" id="KW-1133">Transmembrane helix</keyword>
<evidence type="ECO:0000256" key="7">
    <source>
        <dbReference type="SAM" id="Phobius"/>
    </source>
</evidence>
<dbReference type="InterPro" id="IPR002657">
    <property type="entry name" value="BilAc:Na_symport/Acr3"/>
</dbReference>
<organism evidence="8 9">
    <name type="scientific">Stichopus japonicus</name>
    <name type="common">Sea cucumber</name>
    <dbReference type="NCBI Taxonomy" id="307972"/>
    <lineage>
        <taxon>Eukaryota</taxon>
        <taxon>Metazoa</taxon>
        <taxon>Echinodermata</taxon>
        <taxon>Eleutherozoa</taxon>
        <taxon>Echinozoa</taxon>
        <taxon>Holothuroidea</taxon>
        <taxon>Aspidochirotacea</taxon>
        <taxon>Aspidochirotida</taxon>
        <taxon>Stichopodidae</taxon>
        <taxon>Apostichopus</taxon>
    </lineage>
</organism>
<dbReference type="GO" id="GO:0016020">
    <property type="term" value="C:membrane"/>
    <property type="evidence" value="ECO:0007669"/>
    <property type="project" value="UniProtKB-SubCell"/>
</dbReference>
<dbReference type="Proteomes" id="UP000230750">
    <property type="component" value="Unassembled WGS sequence"/>
</dbReference>
<comment type="similarity">
    <text evidence="2">Belongs to the bile acid:sodium symporter (BASS) (TC 2.A.28) family.</text>
</comment>
<dbReference type="InterPro" id="IPR038770">
    <property type="entry name" value="Na+/solute_symporter_sf"/>
</dbReference>
<feature type="transmembrane region" description="Helical" evidence="7">
    <location>
        <begin position="82"/>
        <end position="102"/>
    </location>
</feature>
<dbReference type="OrthoDB" id="203097at2759"/>
<evidence type="ECO:0000256" key="6">
    <source>
        <dbReference type="ARBA" id="ARBA00023136"/>
    </source>
</evidence>
<proteinExistence type="inferred from homology"/>
<dbReference type="PANTHER" id="PTHR10361">
    <property type="entry name" value="SODIUM-BILE ACID COTRANSPORTER"/>
    <property type="match status" value="1"/>
</dbReference>
<evidence type="ECO:0000256" key="1">
    <source>
        <dbReference type="ARBA" id="ARBA00004141"/>
    </source>
</evidence>
<feature type="transmembrane region" description="Helical" evidence="7">
    <location>
        <begin position="109"/>
        <end position="129"/>
    </location>
</feature>
<evidence type="ECO:0000256" key="4">
    <source>
        <dbReference type="ARBA" id="ARBA00022847"/>
    </source>
</evidence>
<name>A0A2G8KJ53_STIJA</name>
<gene>
    <name evidence="8" type="ORF">BSL78_15119</name>
</gene>
<dbReference type="GO" id="GO:0008508">
    <property type="term" value="F:bile acid:sodium symporter activity"/>
    <property type="evidence" value="ECO:0007669"/>
    <property type="project" value="TreeGrafter"/>
</dbReference>
<protein>
    <submittedName>
        <fullName evidence="8">Putative ileal sodium/bile acid cotransporter</fullName>
    </submittedName>
</protein>
<sequence>MSSDEDGDPFGVSYNEMRTVTQRIHVIAQVTTLFAVGCRLLPRNFYGLEKGFCIGLFLQSLILPAIGCLIAIAFELTTLDALSMIATAAAPVASYVSVLTYWAGGNAALSVLLTAMSTTLSIGLLPLWFFVYSSVWTNSVFITASPEDVAMYLSIIILPMGCGMIVRALVPKAAKYLAKVRTICYVTIQCRGLERQVKSPEIIMSPGTLLAIFISS</sequence>
<dbReference type="EMBL" id="MRZV01000545">
    <property type="protein sequence ID" value="PIK48018.1"/>
    <property type="molecule type" value="Genomic_DNA"/>
</dbReference>
<evidence type="ECO:0000313" key="8">
    <source>
        <dbReference type="EMBL" id="PIK48018.1"/>
    </source>
</evidence>
<evidence type="ECO:0000256" key="5">
    <source>
        <dbReference type="ARBA" id="ARBA00022989"/>
    </source>
</evidence>
<comment type="caution">
    <text evidence="8">The sequence shown here is derived from an EMBL/GenBank/DDBJ whole genome shotgun (WGS) entry which is preliminary data.</text>
</comment>
<feature type="transmembrane region" description="Helical" evidence="7">
    <location>
        <begin position="149"/>
        <end position="170"/>
    </location>
</feature>
<dbReference type="PANTHER" id="PTHR10361:SF28">
    <property type="entry name" value="P3 PROTEIN-RELATED"/>
    <property type="match status" value="1"/>
</dbReference>
<feature type="transmembrane region" description="Helical" evidence="7">
    <location>
        <begin position="53"/>
        <end position="76"/>
    </location>
</feature>
<keyword evidence="9" id="KW-1185">Reference proteome</keyword>
<dbReference type="InterPro" id="IPR004710">
    <property type="entry name" value="Bilac:Na_transpt"/>
</dbReference>
<dbReference type="AlphaFoldDB" id="A0A2G8KJ53"/>
<evidence type="ECO:0000313" key="9">
    <source>
        <dbReference type="Proteomes" id="UP000230750"/>
    </source>
</evidence>
<keyword evidence="3 7" id="KW-0812">Transmembrane</keyword>
<evidence type="ECO:0000256" key="2">
    <source>
        <dbReference type="ARBA" id="ARBA00006528"/>
    </source>
</evidence>
<evidence type="ECO:0000256" key="3">
    <source>
        <dbReference type="ARBA" id="ARBA00022692"/>
    </source>
</evidence>
<dbReference type="Gene3D" id="1.20.1530.20">
    <property type="match status" value="1"/>
</dbReference>
<dbReference type="Pfam" id="PF01758">
    <property type="entry name" value="SBF"/>
    <property type="match status" value="1"/>
</dbReference>
<accession>A0A2G8KJ53</accession>
<keyword evidence="6 7" id="KW-0472">Membrane</keyword>
<dbReference type="STRING" id="307972.A0A2G8KJ53"/>
<reference evidence="8 9" key="1">
    <citation type="journal article" date="2017" name="PLoS Biol.">
        <title>The sea cucumber genome provides insights into morphological evolution and visceral regeneration.</title>
        <authorList>
            <person name="Zhang X."/>
            <person name="Sun L."/>
            <person name="Yuan J."/>
            <person name="Sun Y."/>
            <person name="Gao Y."/>
            <person name="Zhang L."/>
            <person name="Li S."/>
            <person name="Dai H."/>
            <person name="Hamel J.F."/>
            <person name="Liu C."/>
            <person name="Yu Y."/>
            <person name="Liu S."/>
            <person name="Lin W."/>
            <person name="Guo K."/>
            <person name="Jin S."/>
            <person name="Xu P."/>
            <person name="Storey K.B."/>
            <person name="Huan P."/>
            <person name="Zhang T."/>
            <person name="Zhou Y."/>
            <person name="Zhang J."/>
            <person name="Lin C."/>
            <person name="Li X."/>
            <person name="Xing L."/>
            <person name="Huo D."/>
            <person name="Sun M."/>
            <person name="Wang L."/>
            <person name="Mercier A."/>
            <person name="Li F."/>
            <person name="Yang H."/>
            <person name="Xiang J."/>
        </authorList>
    </citation>
    <scope>NUCLEOTIDE SEQUENCE [LARGE SCALE GENOMIC DNA]</scope>
    <source>
        <strain evidence="8">Shaxun</strain>
        <tissue evidence="8">Muscle</tissue>
    </source>
</reference>
<keyword evidence="4" id="KW-0769">Symport</keyword>
<feature type="transmembrane region" description="Helical" evidence="7">
    <location>
        <begin position="20"/>
        <end position="41"/>
    </location>
</feature>
<keyword evidence="4" id="KW-0813">Transport</keyword>